<reference evidence="1" key="1">
    <citation type="submission" date="2024-03" db="EMBL/GenBank/DDBJ databases">
        <authorList>
            <consortium name="ELIXIR-Norway"/>
            <consortium name="Elixir Norway"/>
        </authorList>
    </citation>
    <scope>NUCLEOTIDE SEQUENCE</scope>
</reference>
<organism evidence="1 2">
    <name type="scientific">Sphagnum jensenii</name>
    <dbReference type="NCBI Taxonomy" id="128206"/>
    <lineage>
        <taxon>Eukaryota</taxon>
        <taxon>Viridiplantae</taxon>
        <taxon>Streptophyta</taxon>
        <taxon>Embryophyta</taxon>
        <taxon>Bryophyta</taxon>
        <taxon>Sphagnophytina</taxon>
        <taxon>Sphagnopsida</taxon>
        <taxon>Sphagnales</taxon>
        <taxon>Sphagnaceae</taxon>
        <taxon>Sphagnum</taxon>
    </lineage>
</organism>
<accession>A0ABP1C1D4</accession>
<keyword evidence="2" id="KW-1185">Reference proteome</keyword>
<evidence type="ECO:0000313" key="1">
    <source>
        <dbReference type="EMBL" id="CAK9882654.1"/>
    </source>
</evidence>
<dbReference type="Proteomes" id="UP001497522">
    <property type="component" value="Chromosome 9"/>
</dbReference>
<proteinExistence type="predicted"/>
<evidence type="ECO:0000313" key="2">
    <source>
        <dbReference type="Proteomes" id="UP001497522"/>
    </source>
</evidence>
<protein>
    <submittedName>
        <fullName evidence="1">Uncharacterized protein</fullName>
    </submittedName>
</protein>
<sequence>MSTRIQNQKPDSYKMHESQISSSSSIFNSSSSAANVLIEEKLFFFFFFLCAACSSQPAFLEGLNPACIISSSSSCKCMIHDEPHPSQLLLYYSVCWSPQLQILKIPFILQNGLRTAPCNRQQEQQQKLGIVSKFLHTAIARIRAGAVVIF</sequence>
<dbReference type="EMBL" id="OZ023710">
    <property type="protein sequence ID" value="CAK9882654.1"/>
    <property type="molecule type" value="Genomic_DNA"/>
</dbReference>
<gene>
    <name evidence="1" type="ORF">CSSPJE1EN2_LOCUS23905</name>
</gene>
<name>A0ABP1C1D4_9BRYO</name>